<sequence>MKVQVIKDDCISCGLCVNSVPAVFEWDDDEKAIAITEHVPDKLEAEVEDAIDACPTDAIEEI</sequence>
<dbReference type="EMBL" id="LWDV01000010">
    <property type="protein sequence ID" value="OCL25517.1"/>
    <property type="molecule type" value="Genomic_DNA"/>
</dbReference>
<dbReference type="Pfam" id="PF13370">
    <property type="entry name" value="Fer4_13"/>
    <property type="match status" value="1"/>
</dbReference>
<accession>A0A1C0A5V0</accession>
<dbReference type="OrthoDB" id="9803319at2"/>
<dbReference type="PANTHER" id="PTHR36923">
    <property type="entry name" value="FERREDOXIN"/>
    <property type="match status" value="1"/>
</dbReference>
<evidence type="ECO:0000313" key="9">
    <source>
        <dbReference type="Proteomes" id="UP000093514"/>
    </source>
</evidence>
<dbReference type="InterPro" id="IPR051269">
    <property type="entry name" value="Fe-S_cluster_ET"/>
</dbReference>
<reference evidence="8 9" key="2">
    <citation type="submission" date="2016-08" db="EMBL/GenBank/DDBJ databases">
        <title>Orenia metallireducens sp. nov. strain Z6, a Novel Metal-reducing Firmicute from the Deep Subsurface.</title>
        <authorList>
            <person name="Maxim B.I."/>
            <person name="Kenneth K."/>
            <person name="Flynn T.M."/>
            <person name="Oloughlin E.J."/>
            <person name="Locke R.A."/>
            <person name="Weber J.R."/>
            <person name="Egan S.M."/>
            <person name="Mackie R.I."/>
            <person name="Cann I.K."/>
        </authorList>
    </citation>
    <scope>NUCLEOTIDE SEQUENCE [LARGE SCALE GENOMIC DNA]</scope>
    <source>
        <strain evidence="8 9">Z6</strain>
    </source>
</reference>
<protein>
    <recommendedName>
        <fullName evidence="6">Ferredoxin</fullName>
    </recommendedName>
</protein>
<evidence type="ECO:0000256" key="3">
    <source>
        <dbReference type="ARBA" id="ARBA00022982"/>
    </source>
</evidence>
<dbReference type="PANTHER" id="PTHR36923:SF3">
    <property type="entry name" value="FERREDOXIN"/>
    <property type="match status" value="1"/>
</dbReference>
<reference evidence="9" key="1">
    <citation type="submission" date="2016-07" db="EMBL/GenBank/DDBJ databases">
        <authorList>
            <person name="Florea S."/>
            <person name="Webb J.S."/>
            <person name="Jaromczyk J."/>
            <person name="Schardl C.L."/>
        </authorList>
    </citation>
    <scope>NUCLEOTIDE SEQUENCE [LARGE SCALE GENOMIC DNA]</scope>
    <source>
        <strain evidence="9">Z6</strain>
    </source>
</reference>
<evidence type="ECO:0000313" key="8">
    <source>
        <dbReference type="EMBL" id="OCL25517.1"/>
    </source>
</evidence>
<proteinExistence type="predicted"/>
<feature type="domain" description="4Fe-4S ferredoxin-type" evidence="7">
    <location>
        <begin position="1"/>
        <end position="29"/>
    </location>
</feature>
<dbReference type="SUPFAM" id="SSF54862">
    <property type="entry name" value="4Fe-4S ferredoxins"/>
    <property type="match status" value="1"/>
</dbReference>
<keyword evidence="4 6" id="KW-0408">Iron</keyword>
<organism evidence="8 9">
    <name type="scientific">Orenia metallireducens</name>
    <dbReference type="NCBI Taxonomy" id="1413210"/>
    <lineage>
        <taxon>Bacteria</taxon>
        <taxon>Bacillati</taxon>
        <taxon>Bacillota</taxon>
        <taxon>Clostridia</taxon>
        <taxon>Halanaerobiales</taxon>
        <taxon>Halobacteroidaceae</taxon>
        <taxon>Orenia</taxon>
    </lineage>
</organism>
<evidence type="ECO:0000259" key="7">
    <source>
        <dbReference type="PROSITE" id="PS51379"/>
    </source>
</evidence>
<dbReference type="GO" id="GO:0009055">
    <property type="term" value="F:electron transfer activity"/>
    <property type="evidence" value="ECO:0007669"/>
    <property type="project" value="UniProtKB-UniRule"/>
</dbReference>
<dbReference type="GO" id="GO:0051536">
    <property type="term" value="F:iron-sulfur cluster binding"/>
    <property type="evidence" value="ECO:0007669"/>
    <property type="project" value="UniProtKB-KW"/>
</dbReference>
<keyword evidence="1 6" id="KW-0813">Transport</keyword>
<dbReference type="InterPro" id="IPR001080">
    <property type="entry name" value="3Fe4S_ferredoxin"/>
</dbReference>
<evidence type="ECO:0000256" key="4">
    <source>
        <dbReference type="ARBA" id="ARBA00023004"/>
    </source>
</evidence>
<comment type="function">
    <text evidence="6">Ferredoxins are iron-sulfur proteins that transfer electrons in a wide variety of metabolic reactions.</text>
</comment>
<dbReference type="Proteomes" id="UP000093514">
    <property type="component" value="Unassembled WGS sequence"/>
</dbReference>
<gene>
    <name evidence="8" type="ORF">U472_14345</name>
</gene>
<dbReference type="InterPro" id="IPR017896">
    <property type="entry name" value="4Fe4S_Fe-S-bd"/>
</dbReference>
<dbReference type="PRINTS" id="PR00352">
    <property type="entry name" value="3FE4SFRDOXIN"/>
</dbReference>
<comment type="caution">
    <text evidence="8">The sequence shown here is derived from an EMBL/GenBank/DDBJ whole genome shotgun (WGS) entry which is preliminary data.</text>
</comment>
<evidence type="ECO:0000256" key="2">
    <source>
        <dbReference type="ARBA" id="ARBA00022723"/>
    </source>
</evidence>
<dbReference type="AlphaFoldDB" id="A0A1C0A5V0"/>
<evidence type="ECO:0000256" key="1">
    <source>
        <dbReference type="ARBA" id="ARBA00022448"/>
    </source>
</evidence>
<dbReference type="Gene3D" id="3.30.70.20">
    <property type="match status" value="1"/>
</dbReference>
<evidence type="ECO:0000256" key="6">
    <source>
        <dbReference type="RuleBase" id="RU368020"/>
    </source>
</evidence>
<keyword evidence="5 6" id="KW-0411">Iron-sulfur</keyword>
<keyword evidence="2 6" id="KW-0479">Metal-binding</keyword>
<evidence type="ECO:0000256" key="5">
    <source>
        <dbReference type="ARBA" id="ARBA00023014"/>
    </source>
</evidence>
<keyword evidence="3 6" id="KW-0249">Electron transport</keyword>
<keyword evidence="9" id="KW-1185">Reference proteome</keyword>
<dbReference type="GO" id="GO:0005506">
    <property type="term" value="F:iron ion binding"/>
    <property type="evidence" value="ECO:0007669"/>
    <property type="project" value="UniProtKB-UniRule"/>
</dbReference>
<dbReference type="RefSeq" id="WP_068719429.1">
    <property type="nucleotide sequence ID" value="NZ_LWDV01000010.1"/>
</dbReference>
<name>A0A1C0A5V0_9FIRM</name>
<dbReference type="PROSITE" id="PS51379">
    <property type="entry name" value="4FE4S_FER_2"/>
    <property type="match status" value="1"/>
</dbReference>